<name>A0A9P5XZE7_9AGAR</name>
<evidence type="ECO:0000313" key="1">
    <source>
        <dbReference type="EMBL" id="KAF9460443.1"/>
    </source>
</evidence>
<organism evidence="1 2">
    <name type="scientific">Collybia nuda</name>
    <dbReference type="NCBI Taxonomy" id="64659"/>
    <lineage>
        <taxon>Eukaryota</taxon>
        <taxon>Fungi</taxon>
        <taxon>Dikarya</taxon>
        <taxon>Basidiomycota</taxon>
        <taxon>Agaricomycotina</taxon>
        <taxon>Agaricomycetes</taxon>
        <taxon>Agaricomycetidae</taxon>
        <taxon>Agaricales</taxon>
        <taxon>Tricholomatineae</taxon>
        <taxon>Clitocybaceae</taxon>
        <taxon>Collybia</taxon>
    </lineage>
</organism>
<dbReference type="Proteomes" id="UP000807353">
    <property type="component" value="Unassembled WGS sequence"/>
</dbReference>
<comment type="caution">
    <text evidence="1">The sequence shown here is derived from an EMBL/GenBank/DDBJ whole genome shotgun (WGS) entry which is preliminary data.</text>
</comment>
<evidence type="ECO:0000313" key="2">
    <source>
        <dbReference type="Proteomes" id="UP000807353"/>
    </source>
</evidence>
<dbReference type="AlphaFoldDB" id="A0A9P5XZE7"/>
<sequence length="86" mass="9636">MIFAWPCNVSQRLSHFICVTLLLHCKEDPSSADISSYHMNFHPAISTWSSSFHCVSLQSLFNTPFLALDLNQHISVVLQMGLINSG</sequence>
<dbReference type="EMBL" id="MU150298">
    <property type="protein sequence ID" value="KAF9460443.1"/>
    <property type="molecule type" value="Genomic_DNA"/>
</dbReference>
<reference evidence="1" key="1">
    <citation type="submission" date="2020-11" db="EMBL/GenBank/DDBJ databases">
        <authorList>
            <consortium name="DOE Joint Genome Institute"/>
            <person name="Ahrendt S."/>
            <person name="Riley R."/>
            <person name="Andreopoulos W."/>
            <person name="Labutti K."/>
            <person name="Pangilinan J."/>
            <person name="Ruiz-Duenas F.J."/>
            <person name="Barrasa J.M."/>
            <person name="Sanchez-Garcia M."/>
            <person name="Camarero S."/>
            <person name="Miyauchi S."/>
            <person name="Serrano A."/>
            <person name="Linde D."/>
            <person name="Babiker R."/>
            <person name="Drula E."/>
            <person name="Ayuso-Fernandez I."/>
            <person name="Pacheco R."/>
            <person name="Padilla G."/>
            <person name="Ferreira P."/>
            <person name="Barriuso J."/>
            <person name="Kellner H."/>
            <person name="Castanera R."/>
            <person name="Alfaro M."/>
            <person name="Ramirez L."/>
            <person name="Pisabarro A.G."/>
            <person name="Kuo A."/>
            <person name="Tritt A."/>
            <person name="Lipzen A."/>
            <person name="He G."/>
            <person name="Yan M."/>
            <person name="Ng V."/>
            <person name="Cullen D."/>
            <person name="Martin F."/>
            <person name="Rosso M.-N."/>
            <person name="Henrissat B."/>
            <person name="Hibbett D."/>
            <person name="Martinez A.T."/>
            <person name="Grigoriev I.V."/>
        </authorList>
    </citation>
    <scope>NUCLEOTIDE SEQUENCE</scope>
    <source>
        <strain evidence="1">CBS 247.69</strain>
    </source>
</reference>
<proteinExistence type="predicted"/>
<protein>
    <submittedName>
        <fullName evidence="1">Uncharacterized protein</fullName>
    </submittedName>
</protein>
<gene>
    <name evidence="1" type="ORF">BDZ94DRAFT_921967</name>
</gene>
<keyword evidence="2" id="KW-1185">Reference proteome</keyword>
<accession>A0A9P5XZE7</accession>